<comment type="caution">
    <text evidence="1">The sequence shown here is derived from an EMBL/GenBank/DDBJ whole genome shotgun (WGS) entry which is preliminary data.</text>
</comment>
<name>A0A921MLW7_9FIRM</name>
<dbReference type="AlphaFoldDB" id="A0A921MLW7"/>
<sequence>MPRKPCCARLPGSGARTFAPLCGAKVTAFLKAVEKVQGLFRQPEIATVFPLVFKSPFYVSIIMLF</sequence>
<dbReference type="EMBL" id="DYUC01000062">
    <property type="protein sequence ID" value="HJG86655.1"/>
    <property type="molecule type" value="Genomic_DNA"/>
</dbReference>
<accession>A0A921MLW7</accession>
<dbReference type="RefSeq" id="WP_304247886.1">
    <property type="nucleotide sequence ID" value="NZ_DYUC01000062.1"/>
</dbReference>
<reference evidence="1" key="1">
    <citation type="journal article" date="2021" name="PeerJ">
        <title>Extensive microbial diversity within the chicken gut microbiome revealed by metagenomics and culture.</title>
        <authorList>
            <person name="Gilroy R."/>
            <person name="Ravi A."/>
            <person name="Getino M."/>
            <person name="Pursley I."/>
            <person name="Horton D.L."/>
            <person name="Alikhan N.F."/>
            <person name="Baker D."/>
            <person name="Gharbi K."/>
            <person name="Hall N."/>
            <person name="Watson M."/>
            <person name="Adriaenssens E.M."/>
            <person name="Foster-Nyarko E."/>
            <person name="Jarju S."/>
            <person name="Secka A."/>
            <person name="Antonio M."/>
            <person name="Oren A."/>
            <person name="Chaudhuri R.R."/>
            <person name="La Ragione R."/>
            <person name="Hildebrand F."/>
            <person name="Pallen M.J."/>
        </authorList>
    </citation>
    <scope>NUCLEOTIDE SEQUENCE</scope>
    <source>
        <strain evidence="1">CHK179-5677</strain>
    </source>
</reference>
<gene>
    <name evidence="1" type="ORF">K8V01_06510</name>
</gene>
<proteinExistence type="predicted"/>
<reference evidence="1" key="2">
    <citation type="submission" date="2021-09" db="EMBL/GenBank/DDBJ databases">
        <authorList>
            <person name="Gilroy R."/>
        </authorList>
    </citation>
    <scope>NUCLEOTIDE SEQUENCE</scope>
    <source>
        <strain evidence="1">CHK179-5677</strain>
    </source>
</reference>
<evidence type="ECO:0000313" key="1">
    <source>
        <dbReference type="EMBL" id="HJG86655.1"/>
    </source>
</evidence>
<evidence type="ECO:0000313" key="2">
    <source>
        <dbReference type="Proteomes" id="UP000760668"/>
    </source>
</evidence>
<dbReference type="Proteomes" id="UP000760668">
    <property type="component" value="Unassembled WGS sequence"/>
</dbReference>
<organism evidence="1 2">
    <name type="scientific">Pseudoflavonifractor capillosus</name>
    <dbReference type="NCBI Taxonomy" id="106588"/>
    <lineage>
        <taxon>Bacteria</taxon>
        <taxon>Bacillati</taxon>
        <taxon>Bacillota</taxon>
        <taxon>Clostridia</taxon>
        <taxon>Eubacteriales</taxon>
        <taxon>Oscillospiraceae</taxon>
        <taxon>Pseudoflavonifractor</taxon>
    </lineage>
</organism>
<protein>
    <submittedName>
        <fullName evidence="1">Uncharacterized protein</fullName>
    </submittedName>
</protein>
<feature type="non-terminal residue" evidence="1">
    <location>
        <position position="1"/>
    </location>
</feature>